<dbReference type="InterPro" id="IPR007815">
    <property type="entry name" value="Emycin_Estase"/>
</dbReference>
<dbReference type="GO" id="GO:0046677">
    <property type="term" value="P:response to antibiotic"/>
    <property type="evidence" value="ECO:0007669"/>
    <property type="project" value="InterPro"/>
</dbReference>
<dbReference type="SUPFAM" id="SSF159501">
    <property type="entry name" value="EreA/ChaN-like"/>
    <property type="match status" value="1"/>
</dbReference>
<dbReference type="PANTHER" id="PTHR31299">
    <property type="entry name" value="ESTERASE, PUTATIVE (AFU_ORTHOLOGUE AFUA_1G05850)-RELATED"/>
    <property type="match status" value="1"/>
</dbReference>
<dbReference type="InterPro" id="IPR052036">
    <property type="entry name" value="Hydrolase/PRTase-associated"/>
</dbReference>
<dbReference type="KEGG" id="sna:Snas_2712"/>
<dbReference type="RefSeq" id="WP_013017959.1">
    <property type="nucleotide sequence ID" value="NC_013947.1"/>
</dbReference>
<gene>
    <name evidence="1" type="ordered locus">Snas_2712</name>
</gene>
<accession>D3Q7B7</accession>
<dbReference type="HOGENOM" id="CLU_026490_2_2_11"/>
<evidence type="ECO:0000313" key="1">
    <source>
        <dbReference type="EMBL" id="ADD42388.1"/>
    </source>
</evidence>
<dbReference type="PIRSF" id="PIRSF000880">
    <property type="entry name" value="Eryth_est"/>
    <property type="match status" value="1"/>
</dbReference>
<dbReference type="Gene3D" id="3.40.1660.10">
    <property type="entry name" value="EreA-like (biosynthetic domain)"/>
    <property type="match status" value="1"/>
</dbReference>
<dbReference type="STRING" id="446470.Snas_2712"/>
<keyword evidence="2" id="KW-1185">Reference proteome</keyword>
<dbReference type="CDD" id="cd14728">
    <property type="entry name" value="Ere-like"/>
    <property type="match status" value="1"/>
</dbReference>
<dbReference type="InterPro" id="IPR016273">
    <property type="entry name" value="Emycin_Estase_proteobac"/>
</dbReference>
<evidence type="ECO:0000313" key="2">
    <source>
        <dbReference type="Proteomes" id="UP000000844"/>
    </source>
</evidence>
<proteinExistence type="predicted"/>
<dbReference type="EMBL" id="CP001778">
    <property type="protein sequence ID" value="ADD42388.1"/>
    <property type="molecule type" value="Genomic_DNA"/>
</dbReference>
<dbReference type="Gene3D" id="1.20.1440.30">
    <property type="entry name" value="Biosynthetic Protein domain"/>
    <property type="match status" value="1"/>
</dbReference>
<sequence>MFDDWLREHVHALDTTDPAAPLDDLEPLRELVGEARVVAVGENSHFIAEFAALRQRVLRFLVERCGFTIFGFEYGFSEGFAVADWVRGDVDDLPSHVDAELPLGLDGPLHWLREHGSGVRFVGIDIPEAGGSLLPALRPVAGYLQGIDPDAAVFAEQAIAIAERVARPSAAAGAPAWARLDPSEQDALTAALARLLNRFRAAKALYVDRTDEYGYAVNLRRVEGAFVADYQIRAMAALFAGGGLVADTTARDVYMAESVRWHLEHARPGERMLLAAHNAHIQKAPVSYGGQLSAFPMGFHLAEMFGSDYVALALTSMAGHTAEMELDESAHFGFVVDEQPLAPPEAGSVEAALTSAPLSLAALRGAPEGGPDRIRMHAGYLQLPVAAAFDGVVCVPESTVAANARYLKSS</sequence>
<reference evidence="1 2" key="1">
    <citation type="journal article" date="2009" name="Stand. Genomic Sci.">
        <title>Complete genome sequence of Stackebrandtia nassauensis type strain (LLR-40K-21).</title>
        <authorList>
            <person name="Munk C."/>
            <person name="Lapidus A."/>
            <person name="Copeland A."/>
            <person name="Jando M."/>
            <person name="Mayilraj S."/>
            <person name="Glavina Del Rio T."/>
            <person name="Nolan M."/>
            <person name="Chen F."/>
            <person name="Lucas S."/>
            <person name="Tice H."/>
            <person name="Cheng J.F."/>
            <person name="Han C."/>
            <person name="Detter J.C."/>
            <person name="Bruce D."/>
            <person name="Goodwin L."/>
            <person name="Chain P."/>
            <person name="Pitluck S."/>
            <person name="Goker M."/>
            <person name="Ovchinikova G."/>
            <person name="Pati A."/>
            <person name="Ivanova N."/>
            <person name="Mavromatis K."/>
            <person name="Chen A."/>
            <person name="Palaniappan K."/>
            <person name="Land M."/>
            <person name="Hauser L."/>
            <person name="Chang Y.J."/>
            <person name="Jeffries C.D."/>
            <person name="Bristow J."/>
            <person name="Eisen J.A."/>
            <person name="Markowitz V."/>
            <person name="Hugenholtz P."/>
            <person name="Kyrpides N.C."/>
            <person name="Klenk H.P."/>
        </authorList>
    </citation>
    <scope>NUCLEOTIDE SEQUENCE [LARGE SCALE GENOMIC DNA]</scope>
    <source>
        <strain evidence="2">DSM 44728 / CIP 108903 / NRRL B-16338 / NBRC 102104 / LLR-40K-21</strain>
    </source>
</reference>
<protein>
    <submittedName>
        <fullName evidence="1">Erythromycin esterase</fullName>
    </submittedName>
</protein>
<dbReference type="eggNOG" id="COG2312">
    <property type="taxonomic scope" value="Bacteria"/>
</dbReference>
<name>D3Q7B7_STANL</name>
<dbReference type="Proteomes" id="UP000000844">
    <property type="component" value="Chromosome"/>
</dbReference>
<organism evidence="1 2">
    <name type="scientific">Stackebrandtia nassauensis (strain DSM 44728 / CIP 108903 / NRRL B-16338 / NBRC 102104 / LLR-40K-21)</name>
    <dbReference type="NCBI Taxonomy" id="446470"/>
    <lineage>
        <taxon>Bacteria</taxon>
        <taxon>Bacillati</taxon>
        <taxon>Actinomycetota</taxon>
        <taxon>Actinomycetes</taxon>
        <taxon>Glycomycetales</taxon>
        <taxon>Glycomycetaceae</taxon>
        <taxon>Stackebrandtia</taxon>
    </lineage>
</organism>
<dbReference type="PANTHER" id="PTHR31299:SF0">
    <property type="entry name" value="ESTERASE, PUTATIVE (AFU_ORTHOLOGUE AFUA_1G05850)-RELATED"/>
    <property type="match status" value="1"/>
</dbReference>
<dbReference type="OrthoDB" id="9810066at2"/>
<dbReference type="AlphaFoldDB" id="D3Q7B7"/>
<dbReference type="Pfam" id="PF05139">
    <property type="entry name" value="Erythro_esteras"/>
    <property type="match status" value="1"/>
</dbReference>
<dbReference type="Gene3D" id="3.30.1870.10">
    <property type="entry name" value="EreA-like, domain 2"/>
    <property type="match status" value="1"/>
</dbReference>